<evidence type="ECO:0000256" key="2">
    <source>
        <dbReference type="SAM" id="Phobius"/>
    </source>
</evidence>
<keyword evidence="1" id="KW-0175">Coiled coil</keyword>
<dbReference type="Pfam" id="PF13559">
    <property type="entry name" value="DUF4129"/>
    <property type="match status" value="1"/>
</dbReference>
<accession>A0A318SA30</accession>
<evidence type="ECO:0000313" key="5">
    <source>
        <dbReference type="Proteomes" id="UP000248326"/>
    </source>
</evidence>
<evidence type="ECO:0000259" key="3">
    <source>
        <dbReference type="Pfam" id="PF13559"/>
    </source>
</evidence>
<gene>
    <name evidence="4" type="ORF">DES52_10174</name>
</gene>
<keyword evidence="2" id="KW-0472">Membrane</keyword>
<dbReference type="OrthoDB" id="65740at2"/>
<dbReference type="AlphaFoldDB" id="A0A318SA30"/>
<evidence type="ECO:0000256" key="1">
    <source>
        <dbReference type="SAM" id="Coils"/>
    </source>
</evidence>
<organism evidence="4 5">
    <name type="scientific">Deinococcus yavapaiensis KR-236</name>
    <dbReference type="NCBI Taxonomy" id="694435"/>
    <lineage>
        <taxon>Bacteria</taxon>
        <taxon>Thermotogati</taxon>
        <taxon>Deinococcota</taxon>
        <taxon>Deinococci</taxon>
        <taxon>Deinococcales</taxon>
        <taxon>Deinococcaceae</taxon>
        <taxon>Deinococcus</taxon>
    </lineage>
</organism>
<feature type="transmembrane region" description="Helical" evidence="2">
    <location>
        <begin position="70"/>
        <end position="87"/>
    </location>
</feature>
<feature type="transmembrane region" description="Helical" evidence="2">
    <location>
        <begin position="41"/>
        <end position="58"/>
    </location>
</feature>
<dbReference type="RefSeq" id="WP_110884791.1">
    <property type="nucleotide sequence ID" value="NZ_QJSX01000001.1"/>
</dbReference>
<evidence type="ECO:0000313" key="4">
    <source>
        <dbReference type="EMBL" id="PYE56270.1"/>
    </source>
</evidence>
<proteinExistence type="predicted"/>
<feature type="domain" description="Protein-glutamine gamma-glutamyltransferase-like C-terminal" evidence="3">
    <location>
        <begin position="363"/>
        <end position="431"/>
    </location>
</feature>
<keyword evidence="5" id="KW-1185">Reference proteome</keyword>
<reference evidence="4 5" key="1">
    <citation type="submission" date="2018-06" db="EMBL/GenBank/DDBJ databases">
        <title>Genomic Encyclopedia of Type Strains, Phase IV (KMG-IV): sequencing the most valuable type-strain genomes for metagenomic binning, comparative biology and taxonomic classification.</title>
        <authorList>
            <person name="Goeker M."/>
        </authorList>
    </citation>
    <scope>NUCLEOTIDE SEQUENCE [LARGE SCALE GENOMIC DNA]</scope>
    <source>
        <strain evidence="4 5">DSM 18048</strain>
    </source>
</reference>
<feature type="transmembrane region" description="Helical" evidence="2">
    <location>
        <begin position="93"/>
        <end position="116"/>
    </location>
</feature>
<dbReference type="EMBL" id="QJSX01000001">
    <property type="protein sequence ID" value="PYE56270.1"/>
    <property type="molecule type" value="Genomic_DNA"/>
</dbReference>
<dbReference type="InterPro" id="IPR025403">
    <property type="entry name" value="TgpA-like_C"/>
</dbReference>
<keyword evidence="2" id="KW-0812">Transmembrane</keyword>
<feature type="transmembrane region" description="Helical" evidence="2">
    <location>
        <begin position="212"/>
        <end position="230"/>
    </location>
</feature>
<keyword evidence="2" id="KW-1133">Transmembrane helix</keyword>
<comment type="caution">
    <text evidence="4">The sequence shown here is derived from an EMBL/GenBank/DDBJ whole genome shotgun (WGS) entry which is preliminary data.</text>
</comment>
<feature type="transmembrane region" description="Helical" evidence="2">
    <location>
        <begin position="137"/>
        <end position="155"/>
    </location>
</feature>
<feature type="transmembrane region" description="Helical" evidence="2">
    <location>
        <begin position="308"/>
        <end position="331"/>
    </location>
</feature>
<sequence>MKLLGLAVIGASLVAYGHGPWWLVFVWALLLWSVRTSETASRVAVTAPIVVALIGALASWPDLLVTANQFIRLALVGLALHFGLNAVEERRRSGLLLFAAVWLATPTPLGLLGLALGGLGLGGIKQRGVRVVSAPRAAIALGVAAAAVTLLAFALPRPVPWSFARPTPVASANGRAEPAAAPSSRNVVTTTRRADDAPPVLAQNRTGPGLDVLVNVLLCSFALFAFAIAWQTWRVRARRLGAKPHWSDALPVVALVGGLAMLVAWAGLQNRGAAGRASGANAVTNLTTSAVDGARHLPPPWNALFATLGWLGIVGTLLGIVLLTVLTIVILRSRADDEVAKLKADGPDAAAVIPPPLHRVREAYRALLVALEHLGLGRRADETPEELASRVTSAYPGVANDLAVLTSLYEPVRYGGVLTEQDADTAERAARSITARLEEQRDLEQRLKEQHDQHE</sequence>
<name>A0A318SA30_9DEIO</name>
<dbReference type="Proteomes" id="UP000248326">
    <property type="component" value="Unassembled WGS sequence"/>
</dbReference>
<protein>
    <submittedName>
        <fullName evidence="4">Uncharacterized protein DUF4129</fullName>
    </submittedName>
</protein>
<feature type="coiled-coil region" evidence="1">
    <location>
        <begin position="423"/>
        <end position="450"/>
    </location>
</feature>
<feature type="transmembrane region" description="Helical" evidence="2">
    <location>
        <begin position="250"/>
        <end position="268"/>
    </location>
</feature>